<gene>
    <name evidence="3" type="ORF">K461DRAFT_234099</name>
</gene>
<evidence type="ECO:0000256" key="1">
    <source>
        <dbReference type="ARBA" id="ARBA00007896"/>
    </source>
</evidence>
<evidence type="ECO:0000313" key="3">
    <source>
        <dbReference type="EMBL" id="KAF2147615.1"/>
    </source>
</evidence>
<dbReference type="PANTHER" id="PTHR32022">
    <property type="entry name" value="D-GLUTAMATE CYCLASE, MITOCHONDRIAL"/>
    <property type="match status" value="1"/>
</dbReference>
<dbReference type="Gene3D" id="3.30.2040.10">
    <property type="entry name" value="PSTPO5379-like domain"/>
    <property type="match status" value="1"/>
</dbReference>
<dbReference type="PANTHER" id="PTHR32022:SF10">
    <property type="entry name" value="D-GLUTAMATE CYCLASE, MITOCHONDRIAL"/>
    <property type="match status" value="1"/>
</dbReference>
<dbReference type="Proteomes" id="UP000799439">
    <property type="component" value="Unassembled WGS sequence"/>
</dbReference>
<evidence type="ECO:0000256" key="2">
    <source>
        <dbReference type="ARBA" id="ARBA00023239"/>
    </source>
</evidence>
<evidence type="ECO:0000313" key="4">
    <source>
        <dbReference type="Proteomes" id="UP000799439"/>
    </source>
</evidence>
<dbReference type="OrthoDB" id="10262538at2759"/>
<comment type="similarity">
    <text evidence="1">Belongs to the D-glutamate cyclase family.</text>
</comment>
<dbReference type="FunFam" id="3.30.2040.10:FF:000001">
    <property type="entry name" value="D-glutamate cyclase, mitochondrial"/>
    <property type="match status" value="1"/>
</dbReference>
<dbReference type="SUPFAM" id="SSF160920">
    <property type="entry name" value="PSTPO5379-like"/>
    <property type="match status" value="1"/>
</dbReference>
<organism evidence="3 4">
    <name type="scientific">Myriangium duriaei CBS 260.36</name>
    <dbReference type="NCBI Taxonomy" id="1168546"/>
    <lineage>
        <taxon>Eukaryota</taxon>
        <taxon>Fungi</taxon>
        <taxon>Dikarya</taxon>
        <taxon>Ascomycota</taxon>
        <taxon>Pezizomycotina</taxon>
        <taxon>Dothideomycetes</taxon>
        <taxon>Dothideomycetidae</taxon>
        <taxon>Myriangiales</taxon>
        <taxon>Myriangiaceae</taxon>
        <taxon>Myriangium</taxon>
    </lineage>
</organism>
<dbReference type="InterPro" id="IPR009906">
    <property type="entry name" value="D-Glu_cyclase"/>
</dbReference>
<dbReference type="GO" id="GO:0006536">
    <property type="term" value="P:glutamate metabolic process"/>
    <property type="evidence" value="ECO:0007669"/>
    <property type="project" value="TreeGrafter"/>
</dbReference>
<dbReference type="Pfam" id="PF07286">
    <property type="entry name" value="D-Glu_cyclase"/>
    <property type="match status" value="1"/>
</dbReference>
<dbReference type="EMBL" id="ML996096">
    <property type="protein sequence ID" value="KAF2147615.1"/>
    <property type="molecule type" value="Genomic_DNA"/>
</dbReference>
<reference evidence="3" key="1">
    <citation type="journal article" date="2020" name="Stud. Mycol.">
        <title>101 Dothideomycetes genomes: a test case for predicting lifestyles and emergence of pathogens.</title>
        <authorList>
            <person name="Haridas S."/>
            <person name="Albert R."/>
            <person name="Binder M."/>
            <person name="Bloem J."/>
            <person name="Labutti K."/>
            <person name="Salamov A."/>
            <person name="Andreopoulos B."/>
            <person name="Baker S."/>
            <person name="Barry K."/>
            <person name="Bills G."/>
            <person name="Bluhm B."/>
            <person name="Cannon C."/>
            <person name="Castanera R."/>
            <person name="Culley D."/>
            <person name="Daum C."/>
            <person name="Ezra D."/>
            <person name="Gonzalez J."/>
            <person name="Henrissat B."/>
            <person name="Kuo A."/>
            <person name="Liang C."/>
            <person name="Lipzen A."/>
            <person name="Lutzoni F."/>
            <person name="Magnuson J."/>
            <person name="Mondo S."/>
            <person name="Nolan M."/>
            <person name="Ohm R."/>
            <person name="Pangilinan J."/>
            <person name="Park H.-J."/>
            <person name="Ramirez L."/>
            <person name="Alfaro M."/>
            <person name="Sun H."/>
            <person name="Tritt A."/>
            <person name="Yoshinaga Y."/>
            <person name="Zwiers L.-H."/>
            <person name="Turgeon B."/>
            <person name="Goodwin S."/>
            <person name="Spatafora J."/>
            <person name="Crous P."/>
            <person name="Grigoriev I."/>
        </authorList>
    </citation>
    <scope>NUCLEOTIDE SEQUENCE</scope>
    <source>
        <strain evidence="3">CBS 260.36</strain>
    </source>
</reference>
<dbReference type="InterPro" id="IPR038021">
    <property type="entry name" value="Putative_hydro-lyase"/>
</dbReference>
<proteinExistence type="inferred from homology"/>
<dbReference type="GO" id="GO:0047820">
    <property type="term" value="F:D-glutamate cyclase activity"/>
    <property type="evidence" value="ECO:0007669"/>
    <property type="project" value="TreeGrafter"/>
</dbReference>
<keyword evidence="4" id="KW-1185">Reference proteome</keyword>
<dbReference type="AlphaFoldDB" id="A0A9P4MBI9"/>
<keyword evidence="2" id="KW-0456">Lyase</keyword>
<name>A0A9P4MBI9_9PEZI</name>
<comment type="caution">
    <text evidence="3">The sequence shown here is derived from an EMBL/GenBank/DDBJ whole genome shotgun (WGS) entry which is preliminary data.</text>
</comment>
<sequence length="279" mass="30866">MASAVRQASKEKSLISSTAGLAPAYLQANLIVLPAQHAADFRRLCQRNPVPCPLIAESIAPGIHDKLRSYLPNVLDHQLIADVDVRHDLPRYFVYQEGVFQRECLDIQQYWSEDSVAFLIGCSYSFEAALAEAGLPAAHVATNTIVPMYRTTLPLCPSGIFDRSTYVVSMRPYLRSDLEKVRSITRLFSATHGEPIAWGLEGAEKLGIKDLRTPDWGDKPSVELADIDYIPVFWGCGVTTQEAVMRACLPQLVMSHAPGHMLLLDVKDDHVFNLSGTES</sequence>
<dbReference type="Gene3D" id="3.40.1640.10">
    <property type="entry name" value="PSTPO5379-like"/>
    <property type="match status" value="1"/>
</dbReference>
<accession>A0A9P4MBI9</accession>
<protein>
    <submittedName>
        <fullName evidence="3">DUF1445-domain-containing protein</fullName>
    </submittedName>
</protein>